<evidence type="ECO:0000313" key="1">
    <source>
        <dbReference type="Proteomes" id="UP000887580"/>
    </source>
</evidence>
<accession>A0AC35GDC9</accession>
<sequence>MSDSSIDESIEKIDRNGDPLNYKYDEPPAAENDAVESSAEEEEESLPRVAPKKLNPNRPAKVGYGYVEDMPAQHIRLFSPWIFDPVLPIFELYKDILTADEVERLQHALAEQDDYDKLRNFFYAVTHILGTDERAQKFMNKFLQASPRAVDIQHKIYFTHPDCIPESFFVYWDHFIDKFHDPKCENILDRICFAMKIQPILEYLKTSPEYAYRNVYEMLKIYADGRTYNNLSEFQRFILEWRARCSILIELITSKPKKQKPEHWYLEFLKACNTSPETRAIAFVLEREFRGLLDEYDIEVKKLTKPATTKSAADFVDPDEAPRDPRPQKLYGDYPPEITGQYTSNYDLRKYQQELTIKAKEGLNTIICAPTGSGKTHVAADIILHHLRRIRHSERVGRVVMFVPTIPLVNQQAAHLSTNLRPEFYVEKLSGAEKSDKGDVRKAATLLRADVIVLTPQIFINMLLSPLKSQKIYVTDFTLFVFDECHHCNELHPYNVLMNIVRESVYKPQVVGLTASVGDGSDAKSRMDPESAMQHMISLCARLNADTVTSIRDPENMLEMHYHISKPLDEIYPCRPSAVDDFAHQIALISDHIQNDIQDVLQKAVKEIYDFSEDLIKLPLEGSDGKNGSRKTSYRYNGKLGILKHNIDKRDLDRDRRHFLLKCFELLEICHFTLRNNELMPAKYAFQYLQERIRDAEKFGAYEQHEKNPSTTIGKYMQRLRGLINYVKGKYEYLDGVVPASNRKPIYNELLNHIQNQYLADKTSRIIIFVESRKGCVKMAECLKEEYDAIGRTFGQKAVEHIVSVNQSIAHYGQSSNEQDRILKGFKHGSINILVATSVAEEGLDVAQCNLIIKYNSVGSEKSYIQRKGRARAKNSRSVLLAITSSVEQQEYTNIMREYLMNICLENLQNMSERELKERINVKKQEIIAELEQKRRMEEQRKSISALYKLECVICGIEICHSNEVACLMESQFVCCKPSVWEKTKIKQRFEKNFNQRDTSLCGEWMCQCGKKRGEVIKYGEAYLPTLAADGFRLSKKTATGYVPVEDKKLTWKVLRDNFFAVGAITTDQIRSMINALLENNAEAFGDAQTNEELGHLEAVKNLEYQKKEKHALKESC</sequence>
<dbReference type="WBParaSite" id="PS1159_v2.g3803.t1">
    <property type="protein sequence ID" value="PS1159_v2.g3803.t1"/>
    <property type="gene ID" value="PS1159_v2.g3803"/>
</dbReference>
<dbReference type="Proteomes" id="UP000887580">
    <property type="component" value="Unplaced"/>
</dbReference>
<organism evidence="1 2">
    <name type="scientific">Panagrolaimus sp. PS1159</name>
    <dbReference type="NCBI Taxonomy" id="55785"/>
    <lineage>
        <taxon>Eukaryota</taxon>
        <taxon>Metazoa</taxon>
        <taxon>Ecdysozoa</taxon>
        <taxon>Nematoda</taxon>
        <taxon>Chromadorea</taxon>
        <taxon>Rhabditida</taxon>
        <taxon>Tylenchina</taxon>
        <taxon>Panagrolaimomorpha</taxon>
        <taxon>Panagrolaimoidea</taxon>
        <taxon>Panagrolaimidae</taxon>
        <taxon>Panagrolaimus</taxon>
    </lineage>
</organism>
<reference evidence="2" key="1">
    <citation type="submission" date="2022-11" db="UniProtKB">
        <authorList>
            <consortium name="WormBaseParasite"/>
        </authorList>
    </citation>
    <scope>IDENTIFICATION</scope>
</reference>
<evidence type="ECO:0000313" key="2">
    <source>
        <dbReference type="WBParaSite" id="PS1159_v2.g3803.t1"/>
    </source>
</evidence>
<name>A0AC35GDC9_9BILA</name>
<proteinExistence type="predicted"/>
<protein>
    <submittedName>
        <fullName evidence="2">RNA helicase</fullName>
    </submittedName>
</protein>